<dbReference type="InterPro" id="IPR036703">
    <property type="entry name" value="MOB_kinase_act_sf"/>
</dbReference>
<dbReference type="Gene3D" id="1.20.140.30">
    <property type="entry name" value="MOB kinase activator"/>
    <property type="match status" value="1"/>
</dbReference>
<protein>
    <submittedName>
        <fullName evidence="1">Maintenance of ploidy protein mob2</fullName>
    </submittedName>
</protein>
<sequence>MPGKKVKKSKKGGPKKSQNITIMITNDNNFEMKKYKRLEDIPGDHLDLNINNLIQPPPDFSIGDWLVVNLVDFLQRVELLYSSCSLFCTSDTCPLFNAGPQYCYFWEDDDSPQPIQVSAPEYFDALKRYIKRNLLNKEIFPDEDKGELSPKADEVIKTSYRRLFRILAHLYICHYSDISKLTDLKYFEIMNTILTHYTNIALLFRVCKIDDFAIFAPVFKAINENSTPTFHCPKFSNIE</sequence>
<dbReference type="EMBL" id="JAPFFF010000007">
    <property type="protein sequence ID" value="KAK8885917.1"/>
    <property type="molecule type" value="Genomic_DNA"/>
</dbReference>
<name>A0ABR2K5Y9_9EUKA</name>
<reference evidence="1 2" key="1">
    <citation type="submission" date="2024-04" db="EMBL/GenBank/DDBJ databases">
        <title>Tritrichomonas musculus Genome.</title>
        <authorList>
            <person name="Alves-Ferreira E."/>
            <person name="Grigg M."/>
            <person name="Lorenzi H."/>
            <person name="Galac M."/>
        </authorList>
    </citation>
    <scope>NUCLEOTIDE SEQUENCE [LARGE SCALE GENOMIC DNA]</scope>
    <source>
        <strain evidence="1 2">EAF2021</strain>
    </source>
</reference>
<keyword evidence="2" id="KW-1185">Reference proteome</keyword>
<evidence type="ECO:0000313" key="1">
    <source>
        <dbReference type="EMBL" id="KAK8885917.1"/>
    </source>
</evidence>
<organism evidence="1 2">
    <name type="scientific">Tritrichomonas musculus</name>
    <dbReference type="NCBI Taxonomy" id="1915356"/>
    <lineage>
        <taxon>Eukaryota</taxon>
        <taxon>Metamonada</taxon>
        <taxon>Parabasalia</taxon>
        <taxon>Tritrichomonadida</taxon>
        <taxon>Tritrichomonadidae</taxon>
        <taxon>Tritrichomonas</taxon>
    </lineage>
</organism>
<comment type="caution">
    <text evidence="1">The sequence shown here is derived from an EMBL/GenBank/DDBJ whole genome shotgun (WGS) entry which is preliminary data.</text>
</comment>
<accession>A0ABR2K5Y9</accession>
<dbReference type="InterPro" id="IPR005301">
    <property type="entry name" value="MOB_kinase_act_fam"/>
</dbReference>
<dbReference type="SUPFAM" id="SSF101152">
    <property type="entry name" value="Mob1/phocein"/>
    <property type="match status" value="1"/>
</dbReference>
<gene>
    <name evidence="1" type="ORF">M9Y10_041375</name>
</gene>
<proteinExistence type="predicted"/>
<dbReference type="SMART" id="SM01388">
    <property type="entry name" value="Mob1_phocein"/>
    <property type="match status" value="1"/>
</dbReference>
<evidence type="ECO:0000313" key="2">
    <source>
        <dbReference type="Proteomes" id="UP001470230"/>
    </source>
</evidence>
<dbReference type="Pfam" id="PF03637">
    <property type="entry name" value="Mob1_phocein"/>
    <property type="match status" value="1"/>
</dbReference>
<dbReference type="PANTHER" id="PTHR22599">
    <property type="entry name" value="MPS ONE BINDER KINASE ACTIVATOR-LIKE MOB"/>
    <property type="match status" value="1"/>
</dbReference>
<dbReference type="Proteomes" id="UP001470230">
    <property type="component" value="Unassembled WGS sequence"/>
</dbReference>